<evidence type="ECO:0000313" key="1">
    <source>
        <dbReference type="EMBL" id="KAK7491716.1"/>
    </source>
</evidence>
<evidence type="ECO:0000313" key="2">
    <source>
        <dbReference type="Proteomes" id="UP001519460"/>
    </source>
</evidence>
<name>A0ABD0KXB8_9CAEN</name>
<dbReference type="Proteomes" id="UP001519460">
    <property type="component" value="Unassembled WGS sequence"/>
</dbReference>
<gene>
    <name evidence="1" type="ORF">BaRGS_00016972</name>
</gene>
<dbReference type="AlphaFoldDB" id="A0ABD0KXB8"/>
<reference evidence="1 2" key="1">
    <citation type="journal article" date="2023" name="Sci. Data">
        <title>Genome assembly of the Korean intertidal mud-creeper Batillaria attramentaria.</title>
        <authorList>
            <person name="Patra A.K."/>
            <person name="Ho P.T."/>
            <person name="Jun S."/>
            <person name="Lee S.J."/>
            <person name="Kim Y."/>
            <person name="Won Y.J."/>
        </authorList>
    </citation>
    <scope>NUCLEOTIDE SEQUENCE [LARGE SCALE GENOMIC DNA]</scope>
    <source>
        <strain evidence="1">Wonlab-2016</strain>
    </source>
</reference>
<protein>
    <submittedName>
        <fullName evidence="1">Uncharacterized protein</fullName>
    </submittedName>
</protein>
<dbReference type="EMBL" id="JACVVK020000111">
    <property type="protein sequence ID" value="KAK7491716.1"/>
    <property type="molecule type" value="Genomic_DNA"/>
</dbReference>
<keyword evidence="2" id="KW-1185">Reference proteome</keyword>
<organism evidence="1 2">
    <name type="scientific">Batillaria attramentaria</name>
    <dbReference type="NCBI Taxonomy" id="370345"/>
    <lineage>
        <taxon>Eukaryota</taxon>
        <taxon>Metazoa</taxon>
        <taxon>Spiralia</taxon>
        <taxon>Lophotrochozoa</taxon>
        <taxon>Mollusca</taxon>
        <taxon>Gastropoda</taxon>
        <taxon>Caenogastropoda</taxon>
        <taxon>Sorbeoconcha</taxon>
        <taxon>Cerithioidea</taxon>
        <taxon>Batillariidae</taxon>
        <taxon>Batillaria</taxon>
    </lineage>
</organism>
<proteinExistence type="predicted"/>
<comment type="caution">
    <text evidence="1">The sequence shown here is derived from an EMBL/GenBank/DDBJ whole genome shotgun (WGS) entry which is preliminary data.</text>
</comment>
<accession>A0ABD0KXB8</accession>
<sequence>MILTAAVPCLLQRQKPPRRNRNFPEGDANKGALKKQIRRHLNAAMKLGTLDELEEALRMCERYDVQPDGEYFKAIRKVEYLRIKEGLRNAVRRRHIGTLEKAIQTARASPFARQLASAISAADKLRTQLVQYKVHRHAPPDLEQSTVSEIRSFKAPPRSVVTVMTAVHRLLGYKYREVLTWQRIQTLMGQSRDDGLISRVKRFDPSVPGLRAAEHVDQLLKSTSYDEVLMASNGTARFYVWASNALDKVYGELGKGKRKKKKKK</sequence>
<dbReference type="Gene3D" id="1.20.920.20">
    <property type="match status" value="1"/>
</dbReference>